<dbReference type="SMART" id="SM00664">
    <property type="entry name" value="DoH"/>
    <property type="match status" value="1"/>
</dbReference>
<dbReference type="PROSITE" id="PS50836">
    <property type="entry name" value="DOMON"/>
    <property type="match status" value="1"/>
</dbReference>
<evidence type="ECO:0000313" key="5">
    <source>
        <dbReference type="Proteomes" id="UP001054945"/>
    </source>
</evidence>
<dbReference type="PANTHER" id="PTHR24036">
    <property type="entry name" value="SKELETOR-RELATED"/>
    <property type="match status" value="1"/>
</dbReference>
<name>A0AAV4QCV7_CAEEX</name>
<evidence type="ECO:0000259" key="2">
    <source>
        <dbReference type="PROSITE" id="PS50836"/>
    </source>
</evidence>
<dbReference type="Proteomes" id="UP001054945">
    <property type="component" value="Unassembled WGS sequence"/>
</dbReference>
<dbReference type="Pfam" id="PF10517">
    <property type="entry name" value="DM13"/>
    <property type="match status" value="4"/>
</dbReference>
<dbReference type="SMART" id="SM00686">
    <property type="entry name" value="DM13"/>
    <property type="match status" value="4"/>
</dbReference>
<gene>
    <name evidence="4" type="primary">Skeletor</name>
    <name evidence="4" type="ORF">CEXT_422071</name>
</gene>
<dbReference type="EMBL" id="BPLR01005922">
    <property type="protein sequence ID" value="GIY06062.1"/>
    <property type="molecule type" value="Genomic_DNA"/>
</dbReference>
<feature type="domain" description="DM13" evidence="3">
    <location>
        <begin position="22"/>
        <end position="130"/>
    </location>
</feature>
<evidence type="ECO:0000256" key="1">
    <source>
        <dbReference type="ARBA" id="ARBA00022737"/>
    </source>
</evidence>
<keyword evidence="5" id="KW-1185">Reference proteome</keyword>
<dbReference type="Pfam" id="PF25489">
    <property type="entry name" value="At5g54830"/>
    <property type="match status" value="1"/>
</dbReference>
<evidence type="ECO:0000259" key="3">
    <source>
        <dbReference type="PROSITE" id="PS51549"/>
    </source>
</evidence>
<evidence type="ECO:0008006" key="6">
    <source>
        <dbReference type="Google" id="ProtNLM"/>
    </source>
</evidence>
<feature type="domain" description="DM13" evidence="3">
    <location>
        <begin position="141"/>
        <end position="245"/>
    </location>
</feature>
<protein>
    <recommendedName>
        <fullName evidence="6">Protein Skeletor</fullName>
    </recommendedName>
</protein>
<comment type="caution">
    <text evidence="4">The sequence shown here is derived from an EMBL/GenBank/DDBJ whole genome shotgun (WGS) entry which is preliminary data.</text>
</comment>
<dbReference type="InterPro" id="IPR045266">
    <property type="entry name" value="DOH_DOMON"/>
</dbReference>
<dbReference type="PROSITE" id="PS51549">
    <property type="entry name" value="DM13"/>
    <property type="match status" value="4"/>
</dbReference>
<dbReference type="CDD" id="cd09631">
    <property type="entry name" value="DOMON_DOH"/>
    <property type="match status" value="1"/>
</dbReference>
<dbReference type="PANTHER" id="PTHR24036:SF5">
    <property type="entry name" value="THROMBOMODULIN"/>
    <property type="match status" value="1"/>
</dbReference>
<dbReference type="InterPro" id="IPR019545">
    <property type="entry name" value="DM13_domain"/>
</dbReference>
<accession>A0AAV4QCV7</accession>
<dbReference type="InterPro" id="IPR057443">
    <property type="entry name" value="At5g54830-like"/>
</dbReference>
<sequence>MCSVVHWIVIQYDVSAQSKYYGKLIGDFKTFAHGVKGTVYIANENTIFIKDFEYDGQGPDAFFWGDSSENPTVEGFIVPLENGTTDQVLKQYNGQNLILVLPEGKFVKDIKSLSVWCRKFSVNFGSILIPSDDLPFEKSLGPLPTLAHGVRSDDVIILDSKTIYIANLYYDGAGPDAFFLAGKGVKPDGKGFKIPDENGSLEKLHGYNGENVTIQLPGELTVFDVDWLALYCIRFEQNFGHVYFPEQANIPANIEDLRMAVNMPSEVTTTQGRSAAEMTSAVSKYTDGSYYGKPIADFKTNAHDVKGTVFAASENTFFILNFSYDGEGPDAYFWAGTTEKPSPEGFIVPDEFGTKQVLGKYDNQNIAITLPDGKKISDIKWLGVWCRKFAVNFGFIMIPEDFEPPKEADLGPLSSLAHGVRSGSVMVKDIKTIAIKNLYYDGAGPGKISMDRNTFLDLKIPITKPYVNNQQFPIVSEILTRKCFFLVGTGSSPHSDATKVPDENGSLEKLRGYQGKDIELKLPGDLTIFDIEWLSMYCIAFQQNFGDVKIPKFLNVPADLTALKSEVTKEMKFDNCEELFPGILHVSWKILGHDLILQIAGRASENEYLSFGRSGNDNRAVMIGADVAVAYYDADSQQARVVDYYLSAKSQCSQGSGACPDVKLRGEDNTELLNWERSDGVLTVTYKRPLGSSDGQDLSIPASIPVSVVAAIGPLNSQKEVAFHTHYYTKEAKKRSTSAAVHRKTDATTFRAQIGPTGGDKGYTAITGSQSWGIAWWINGMLIPEITVRRGVNYTFIVEGGNNPSNPAMYHPLYITNNPEGGGGQFLDQLGLPNHTVYAGMDTDSSQRMTPTGVGRYCEWKHNTIDKSEEVDSFEEYKKTLTLDCVDGSPGTFFWIPDGDTPDLVYYQCFTHRNLGWKIHVVDSDVKVAGTMQHLSNSESNAATTATQFYYSLLFLVMLLAIF</sequence>
<proteinExistence type="predicted"/>
<feature type="domain" description="DM13" evidence="3">
    <location>
        <begin position="288"/>
        <end position="399"/>
    </location>
</feature>
<reference evidence="4 5" key="1">
    <citation type="submission" date="2021-06" db="EMBL/GenBank/DDBJ databases">
        <title>Caerostris extrusa draft genome.</title>
        <authorList>
            <person name="Kono N."/>
            <person name="Arakawa K."/>
        </authorList>
    </citation>
    <scope>NUCLEOTIDE SEQUENCE [LARGE SCALE GENOMIC DNA]</scope>
</reference>
<dbReference type="AlphaFoldDB" id="A0AAV4QCV7"/>
<keyword evidence="1" id="KW-0677">Repeat</keyword>
<dbReference type="Pfam" id="PF03351">
    <property type="entry name" value="DOMON"/>
    <property type="match status" value="1"/>
</dbReference>
<organism evidence="4 5">
    <name type="scientific">Caerostris extrusa</name>
    <name type="common">Bark spider</name>
    <name type="synonym">Caerostris bankana</name>
    <dbReference type="NCBI Taxonomy" id="172846"/>
    <lineage>
        <taxon>Eukaryota</taxon>
        <taxon>Metazoa</taxon>
        <taxon>Ecdysozoa</taxon>
        <taxon>Arthropoda</taxon>
        <taxon>Chelicerata</taxon>
        <taxon>Arachnida</taxon>
        <taxon>Araneae</taxon>
        <taxon>Araneomorphae</taxon>
        <taxon>Entelegynae</taxon>
        <taxon>Araneoidea</taxon>
        <taxon>Araneidae</taxon>
        <taxon>Caerostris</taxon>
    </lineage>
</organism>
<dbReference type="InterPro" id="IPR005018">
    <property type="entry name" value="DOMON_domain"/>
</dbReference>
<evidence type="ECO:0000313" key="4">
    <source>
        <dbReference type="EMBL" id="GIY06062.1"/>
    </source>
</evidence>
<feature type="domain" description="DM13" evidence="3">
    <location>
        <begin position="411"/>
        <end position="551"/>
    </location>
</feature>
<dbReference type="InterPro" id="IPR052126">
    <property type="entry name" value="Spindle_Org/Thrombomodulin"/>
</dbReference>
<feature type="domain" description="DOMON" evidence="2">
    <location>
        <begin position="582"/>
        <end position="713"/>
    </location>
</feature>